<keyword evidence="2" id="KW-1185">Reference proteome</keyword>
<evidence type="ECO:0000313" key="2">
    <source>
        <dbReference type="Proteomes" id="UP000274822"/>
    </source>
</evidence>
<gene>
    <name evidence="1" type="ORF">BC938DRAFT_477742</name>
</gene>
<dbReference type="Proteomes" id="UP000274822">
    <property type="component" value="Unassembled WGS sequence"/>
</dbReference>
<protein>
    <submittedName>
        <fullName evidence="1">Uncharacterized protein</fullName>
    </submittedName>
</protein>
<name>A0A433P7Z3_9FUNG</name>
<proteinExistence type="predicted"/>
<dbReference type="AlphaFoldDB" id="A0A433P7Z3"/>
<sequence length="99" mass="11099">MFKATTLILPSPIPTRTTRTVGFISLRALATSTPILAGRQPSGGRRDRAKNPFDIDTMADEPFAFNDQTTVGHELYNNIKEVRKYLRKSVYELPQLSST</sequence>
<comment type="caution">
    <text evidence="1">The sequence shown here is derived from an EMBL/GenBank/DDBJ whole genome shotgun (WGS) entry which is preliminary data.</text>
</comment>
<dbReference type="EMBL" id="RBNJ01029202">
    <property type="protein sequence ID" value="RUS13653.1"/>
    <property type="molecule type" value="Genomic_DNA"/>
</dbReference>
<organism evidence="1 2">
    <name type="scientific">Jimgerdemannia flammicorona</name>
    <dbReference type="NCBI Taxonomy" id="994334"/>
    <lineage>
        <taxon>Eukaryota</taxon>
        <taxon>Fungi</taxon>
        <taxon>Fungi incertae sedis</taxon>
        <taxon>Mucoromycota</taxon>
        <taxon>Mucoromycotina</taxon>
        <taxon>Endogonomycetes</taxon>
        <taxon>Endogonales</taxon>
        <taxon>Endogonaceae</taxon>
        <taxon>Jimgerdemannia</taxon>
    </lineage>
</organism>
<accession>A0A433P7Z3</accession>
<evidence type="ECO:0000313" key="1">
    <source>
        <dbReference type="EMBL" id="RUS13653.1"/>
    </source>
</evidence>
<reference evidence="1 2" key="1">
    <citation type="journal article" date="2018" name="New Phytol.">
        <title>Phylogenomics of Endogonaceae and evolution of mycorrhizas within Mucoromycota.</title>
        <authorList>
            <person name="Chang Y."/>
            <person name="Desiro A."/>
            <person name="Na H."/>
            <person name="Sandor L."/>
            <person name="Lipzen A."/>
            <person name="Clum A."/>
            <person name="Barry K."/>
            <person name="Grigoriev I.V."/>
            <person name="Martin F.M."/>
            <person name="Stajich J.E."/>
            <person name="Smith M.E."/>
            <person name="Bonito G."/>
            <person name="Spatafora J.W."/>
        </authorList>
    </citation>
    <scope>NUCLEOTIDE SEQUENCE [LARGE SCALE GENOMIC DNA]</scope>
    <source>
        <strain evidence="1 2">AD002</strain>
    </source>
</reference>